<comment type="caution">
    <text evidence="2">The sequence shown here is derived from an EMBL/GenBank/DDBJ whole genome shotgun (WGS) entry which is preliminary data.</text>
</comment>
<reference evidence="2 3" key="1">
    <citation type="submission" date="2024-10" db="EMBL/GenBank/DDBJ databases">
        <authorList>
            <person name="Kim D."/>
        </authorList>
    </citation>
    <scope>NUCLEOTIDE SEQUENCE [LARGE SCALE GENOMIC DNA]</scope>
    <source>
        <strain evidence="2">Taebaek</strain>
    </source>
</reference>
<gene>
    <name evidence="2" type="ORF">niasHS_011290</name>
</gene>
<protein>
    <recommendedName>
        <fullName evidence="4">Protein sleepless</fullName>
    </recommendedName>
</protein>
<accession>A0ABD2IV43</accession>
<proteinExistence type="predicted"/>
<name>A0ABD2IV43_HETSC</name>
<keyword evidence="1" id="KW-0472">Membrane</keyword>
<evidence type="ECO:0000256" key="1">
    <source>
        <dbReference type="SAM" id="Phobius"/>
    </source>
</evidence>
<evidence type="ECO:0000313" key="3">
    <source>
        <dbReference type="Proteomes" id="UP001620645"/>
    </source>
</evidence>
<evidence type="ECO:0008006" key="4">
    <source>
        <dbReference type="Google" id="ProtNLM"/>
    </source>
</evidence>
<keyword evidence="1" id="KW-1133">Transmembrane helix</keyword>
<dbReference type="EMBL" id="JBICCN010000254">
    <property type="protein sequence ID" value="KAL3083488.1"/>
    <property type="molecule type" value="Genomic_DNA"/>
</dbReference>
<organism evidence="2 3">
    <name type="scientific">Heterodera schachtii</name>
    <name type="common">Sugarbeet cyst nematode worm</name>
    <name type="synonym">Tylenchus schachtii</name>
    <dbReference type="NCBI Taxonomy" id="97005"/>
    <lineage>
        <taxon>Eukaryota</taxon>
        <taxon>Metazoa</taxon>
        <taxon>Ecdysozoa</taxon>
        <taxon>Nematoda</taxon>
        <taxon>Chromadorea</taxon>
        <taxon>Rhabditida</taxon>
        <taxon>Tylenchina</taxon>
        <taxon>Tylenchomorpha</taxon>
        <taxon>Tylenchoidea</taxon>
        <taxon>Heteroderidae</taxon>
        <taxon>Heteroderinae</taxon>
        <taxon>Heterodera</taxon>
    </lineage>
</organism>
<dbReference type="Proteomes" id="UP001620645">
    <property type="component" value="Unassembled WGS sequence"/>
</dbReference>
<keyword evidence="3" id="KW-1185">Reference proteome</keyword>
<evidence type="ECO:0000313" key="2">
    <source>
        <dbReference type="EMBL" id="KAL3083488.1"/>
    </source>
</evidence>
<dbReference type="AlphaFoldDB" id="A0ABD2IV43"/>
<feature type="transmembrane region" description="Helical" evidence="1">
    <location>
        <begin position="186"/>
        <end position="209"/>
    </location>
</feature>
<keyword evidence="1" id="KW-0812">Transmembrane</keyword>
<sequence>MANGWRRRRRRNIVPMGSTTIGTTMARMIVPFLVISAVTEAAAAAAEQTARAIRRADPGSFRAQRICYQCQMPMQCQSGFCYGDFCVKSMVADKYVSKGCENRTISASNAAFYTSANPSKASQSHGPLYARSAVAMGEGGGGRGAAQMPSHAIGIAPGCVQMRVFGVQNTVCYCDDTDYCNGSIGMSLPVTVIMTTIIIVLLSIVTPLAF</sequence>